<evidence type="ECO:0000256" key="4">
    <source>
        <dbReference type="ARBA" id="ARBA00023136"/>
    </source>
</evidence>
<gene>
    <name evidence="6" type="ORF">CPLU01_11119</name>
</gene>
<keyword evidence="3 5" id="KW-1133">Transmembrane helix</keyword>
<dbReference type="GO" id="GO:0015165">
    <property type="term" value="F:pyrimidine nucleotide-sugar transmembrane transporter activity"/>
    <property type="evidence" value="ECO:0007669"/>
    <property type="project" value="InterPro"/>
</dbReference>
<evidence type="ECO:0000256" key="1">
    <source>
        <dbReference type="ARBA" id="ARBA00004141"/>
    </source>
</evidence>
<dbReference type="PANTHER" id="PTHR10231">
    <property type="entry name" value="NUCLEOTIDE-SUGAR TRANSMEMBRANE TRANSPORTER"/>
    <property type="match status" value="1"/>
</dbReference>
<accession>A0A8H6N881</accession>
<reference evidence="6" key="1">
    <citation type="journal article" date="2020" name="Phytopathology">
        <title>Genome Sequence Resources of Colletotrichum truncatum, C. plurivorum, C. musicola, and C. sojae: Four Species Pathogenic to Soybean (Glycine max).</title>
        <authorList>
            <person name="Rogerio F."/>
            <person name="Boufleur T.R."/>
            <person name="Ciampi-Guillardi M."/>
            <person name="Sukno S.A."/>
            <person name="Thon M.R."/>
            <person name="Massola Junior N.S."/>
            <person name="Baroncelli R."/>
        </authorList>
    </citation>
    <scope>NUCLEOTIDE SEQUENCE</scope>
    <source>
        <strain evidence="6">LFN00145</strain>
    </source>
</reference>
<dbReference type="InterPro" id="IPR037185">
    <property type="entry name" value="EmrE-like"/>
</dbReference>
<keyword evidence="4 5" id="KW-0472">Membrane</keyword>
<dbReference type="AlphaFoldDB" id="A0A8H6N881"/>
<evidence type="ECO:0000256" key="3">
    <source>
        <dbReference type="ARBA" id="ARBA00022989"/>
    </source>
</evidence>
<comment type="caution">
    <text evidence="6">The sequence shown here is derived from an EMBL/GenBank/DDBJ whole genome shotgun (WGS) entry which is preliminary data.</text>
</comment>
<dbReference type="Pfam" id="PF04142">
    <property type="entry name" value="Nuc_sug_transp"/>
    <property type="match status" value="1"/>
</dbReference>
<keyword evidence="2 5" id="KW-0812">Transmembrane</keyword>
<name>A0A8H6N881_9PEZI</name>
<organism evidence="6 7">
    <name type="scientific">Colletotrichum plurivorum</name>
    <dbReference type="NCBI Taxonomy" id="2175906"/>
    <lineage>
        <taxon>Eukaryota</taxon>
        <taxon>Fungi</taxon>
        <taxon>Dikarya</taxon>
        <taxon>Ascomycota</taxon>
        <taxon>Pezizomycotina</taxon>
        <taxon>Sordariomycetes</taxon>
        <taxon>Hypocreomycetidae</taxon>
        <taxon>Glomerellales</taxon>
        <taxon>Glomerellaceae</taxon>
        <taxon>Colletotrichum</taxon>
        <taxon>Colletotrichum orchidearum species complex</taxon>
    </lineage>
</organism>
<proteinExistence type="predicted"/>
<feature type="transmembrane region" description="Helical" evidence="5">
    <location>
        <begin position="241"/>
        <end position="261"/>
    </location>
</feature>
<evidence type="ECO:0000256" key="5">
    <source>
        <dbReference type="SAM" id="Phobius"/>
    </source>
</evidence>
<dbReference type="Proteomes" id="UP000654918">
    <property type="component" value="Unassembled WGS sequence"/>
</dbReference>
<feature type="transmembrane region" description="Helical" evidence="5">
    <location>
        <begin position="130"/>
        <end position="146"/>
    </location>
</feature>
<dbReference type="EMBL" id="WIGO01000202">
    <property type="protein sequence ID" value="KAF6823982.1"/>
    <property type="molecule type" value="Genomic_DNA"/>
</dbReference>
<evidence type="ECO:0000313" key="7">
    <source>
        <dbReference type="Proteomes" id="UP000654918"/>
    </source>
</evidence>
<evidence type="ECO:0000256" key="2">
    <source>
        <dbReference type="ARBA" id="ARBA00022692"/>
    </source>
</evidence>
<keyword evidence="7" id="KW-1185">Reference proteome</keyword>
<dbReference type="GO" id="GO:0000139">
    <property type="term" value="C:Golgi membrane"/>
    <property type="evidence" value="ECO:0007669"/>
    <property type="project" value="InterPro"/>
</dbReference>
<sequence>METPTAAEPKSSLILLHRLQQPTVSGGVRYDPLTVVILSEALKFVVSTTILALARSSPSQERGSDKSLADKLRDGHLKSAAPALLYTIATTCQSIGVRHLESLPFVVLSQLKLTLTPIFSLVILRQALTLWQWACLAIMTSGMVLVQPSTNSSAQDKMSSYHDTFVGVTAMFVSGTCVALAGVWMETMLKSADKFVARNAQLAGYSLLCGGFGFLTQHAQSAISTTSAGPWSMSFFRGFHALVWVLVLLQAAGGFIVAWSVQATSTVAKNYAQALGFLVASVGPAIVSSQPLQLRVAPVLFVLQRNTHATSDPCNISQGKMAEVLGAVASGLSIAELALKTVHAGFKLAELWRGMREFPEDIQRRLKELEILAMQLQDLESDQASSPPSSALYMARVQCHTCLTDLQKVLEDIQRRIQQPKGIKRSAAVAGIMLKGDVLARIEELRLLRQQVSDIILSRKPDPPKYAFDLMTWSDCDDNSSDSESDWSFRLSTEATLVHSQYYTEHLASLGSKRLTGCLEVEAYYTTTRRLYSVDTHIDFTDTEVYGDHEEYSYASVEVCIRAKSPSWLPQSRVEVHFAAPALILFPGWKRLLQGPRTTYLADETLDEALMNHSCEGNVGQLTILLESNNISLDEYALGPFLVTLAAKGLQWRTVNFLLDRGAQSSCEGEALCLALPEFPTIPIAVYDIGYRDPFWEQSGDGQDVLELKRLIKREHRNNIFPSVWSDDEYYGSEFIMERMRAAISLSLGARKTPENTCQMIRYALGEWKVDLDLGITDNFGNTLLSGLAQAAGFLEGSVYADEIHTLIREVLRESTSKEAELHIPARGRFRGTYYETPLLGVIGESLQTEAFSRNKRADTRLRLRKVNTAIRRWLQDLEANGVELASYGREEQFFLAQDTSRRDFELSVDTSPLIVRLIGLDSGARPEDWQLYWSEATDQLAGDFWALMEADKVNSIAQSTPMTIPGAWIEDEICGDYGDGD</sequence>
<feature type="transmembrane region" description="Helical" evidence="5">
    <location>
        <begin position="166"/>
        <end position="185"/>
    </location>
</feature>
<evidence type="ECO:0000313" key="6">
    <source>
        <dbReference type="EMBL" id="KAF6823982.1"/>
    </source>
</evidence>
<dbReference type="SUPFAM" id="SSF103481">
    <property type="entry name" value="Multidrug resistance efflux transporter EmrE"/>
    <property type="match status" value="1"/>
</dbReference>
<protein>
    <submittedName>
        <fullName evidence="6">UDP-galactose transporter</fullName>
    </submittedName>
</protein>
<comment type="subcellular location">
    <subcellularLocation>
        <location evidence="1">Membrane</location>
        <topology evidence="1">Multi-pass membrane protein</topology>
    </subcellularLocation>
</comment>
<dbReference type="InterPro" id="IPR007271">
    <property type="entry name" value="Nuc_sug_transpt"/>
</dbReference>